<dbReference type="InterPro" id="IPR016039">
    <property type="entry name" value="Thiolase-like"/>
</dbReference>
<evidence type="ECO:0000313" key="2">
    <source>
        <dbReference type="EMBL" id="SVD43068.1"/>
    </source>
</evidence>
<reference evidence="2" key="1">
    <citation type="submission" date="2018-05" db="EMBL/GenBank/DDBJ databases">
        <authorList>
            <person name="Lanie J.A."/>
            <person name="Ng W.-L."/>
            <person name="Kazmierczak K.M."/>
            <person name="Andrzejewski T.M."/>
            <person name="Davidsen T.M."/>
            <person name="Wayne K.J."/>
            <person name="Tettelin H."/>
            <person name="Glass J.I."/>
            <person name="Rusch D."/>
            <person name="Podicherti R."/>
            <person name="Tsui H.-C.T."/>
            <person name="Winkler M.E."/>
        </authorList>
    </citation>
    <scope>NUCLEOTIDE SEQUENCE</scope>
</reference>
<feature type="non-terminal residue" evidence="2">
    <location>
        <position position="174"/>
    </location>
</feature>
<accession>A0A382VAV8</accession>
<dbReference type="PANTHER" id="PTHR42870:SF6">
    <property type="entry name" value="ACETYL-COA C-ACYLTRANSFERASE"/>
    <property type="match status" value="1"/>
</dbReference>
<name>A0A382VAV8_9ZZZZ</name>
<dbReference type="EMBL" id="UINC01150162">
    <property type="protein sequence ID" value="SVD43068.1"/>
    <property type="molecule type" value="Genomic_DNA"/>
</dbReference>
<dbReference type="GO" id="GO:0016747">
    <property type="term" value="F:acyltransferase activity, transferring groups other than amino-acyl groups"/>
    <property type="evidence" value="ECO:0007669"/>
    <property type="project" value="InterPro"/>
</dbReference>
<dbReference type="PANTHER" id="PTHR42870">
    <property type="entry name" value="ACETYL-COA C-ACETYLTRANSFERASE"/>
    <property type="match status" value="1"/>
</dbReference>
<proteinExistence type="predicted"/>
<feature type="domain" description="Thiolase N-terminal" evidence="1">
    <location>
        <begin position="20"/>
        <end position="123"/>
    </location>
</feature>
<sequence length="174" mass="18031">MASGIRDKVAILGMGCSKFGERWDCDAEDLIVEAYAEAIDDAGIETTQIDAAWFATAIEEVHVGKSGVPLSVALRLPNIPVTRVENFCASGTEAFRGAVYAVASGAADIALAVGVEKLKDTGYGGLPQRGAGPLNDMIRNNGSAPGGFAQLATAYAEKHGVDMDTVKRAIGSIS</sequence>
<gene>
    <name evidence="2" type="ORF">METZ01_LOCUS395922</name>
</gene>
<dbReference type="SUPFAM" id="SSF53901">
    <property type="entry name" value="Thiolase-like"/>
    <property type="match status" value="1"/>
</dbReference>
<dbReference type="InterPro" id="IPR020616">
    <property type="entry name" value="Thiolase_N"/>
</dbReference>
<dbReference type="Pfam" id="PF00108">
    <property type="entry name" value="Thiolase_N"/>
    <property type="match status" value="1"/>
</dbReference>
<protein>
    <recommendedName>
        <fullName evidence="1">Thiolase N-terminal domain-containing protein</fullName>
    </recommendedName>
</protein>
<evidence type="ECO:0000259" key="1">
    <source>
        <dbReference type="Pfam" id="PF00108"/>
    </source>
</evidence>
<dbReference type="AlphaFoldDB" id="A0A382VAV8"/>
<organism evidence="2">
    <name type="scientific">marine metagenome</name>
    <dbReference type="NCBI Taxonomy" id="408172"/>
    <lineage>
        <taxon>unclassified sequences</taxon>
        <taxon>metagenomes</taxon>
        <taxon>ecological metagenomes</taxon>
    </lineage>
</organism>
<dbReference type="Gene3D" id="3.40.47.10">
    <property type="match status" value="1"/>
</dbReference>